<dbReference type="Proteomes" id="UP001285263">
    <property type="component" value="Unassembled WGS sequence"/>
</dbReference>
<gene>
    <name evidence="1" type="ORF">SNE35_21935</name>
</gene>
<evidence type="ECO:0000313" key="1">
    <source>
        <dbReference type="EMBL" id="MDY0747183.1"/>
    </source>
</evidence>
<dbReference type="RefSeq" id="WP_320425142.1">
    <property type="nucleotide sequence ID" value="NZ_JAXCLA010000007.1"/>
</dbReference>
<accession>A0ABU5DN81</accession>
<comment type="caution">
    <text evidence="1">The sequence shown here is derived from an EMBL/GenBank/DDBJ whole genome shotgun (WGS) entry which is preliminary data.</text>
</comment>
<evidence type="ECO:0000313" key="2">
    <source>
        <dbReference type="Proteomes" id="UP001285263"/>
    </source>
</evidence>
<sequence>MRIAVLLAVALAIALALVWWLASPPAAVPPVPPAVVAASAPKVEELSTKTSAPPQAHDVPAYLRHVDPAMEICRQPRLAEQALEMFLVPGSRIQTYLETQTEDLRQYVIDTLGASAGDRPRLAAALLRGDVAAGAEIARRTEDGQAYGIAWRACQSRGAAVVFRNAASAGNAEEMMAAVERELATASPSCDALTLERWQQLQPENAAPWLASLNKAQAAGDQAGVVDALHHAGQAQVHDSNWAWLAGQVAAVLPADTPEGGRMLLLMDVIGREAALLGVTAMAPSTKACSAQELQNANRRQQCEQLADLLTQRSNTVLDLTIGAGLAERMGLPAARIPVTRQAIREAQLKDADDYTVSMERPGACAALRTIGDRLTETAQVGEWPALQRRHRLRIGKGKS</sequence>
<dbReference type="EMBL" id="JAXCLA010000007">
    <property type="protein sequence ID" value="MDY0747183.1"/>
    <property type="molecule type" value="Genomic_DNA"/>
</dbReference>
<evidence type="ECO:0008006" key="3">
    <source>
        <dbReference type="Google" id="ProtNLM"/>
    </source>
</evidence>
<reference evidence="1 2" key="1">
    <citation type="submission" date="2023-11" db="EMBL/GenBank/DDBJ databases">
        <title>Paucibacter sp. nov., isolated from fresh soil in Korea.</title>
        <authorList>
            <person name="Le N.T.T."/>
        </authorList>
    </citation>
    <scope>NUCLEOTIDE SEQUENCE [LARGE SCALE GENOMIC DNA]</scope>
    <source>
        <strain evidence="1 2">R3-3</strain>
    </source>
</reference>
<proteinExistence type="predicted"/>
<protein>
    <recommendedName>
        <fullName evidence="3">DUF2336 domain-containing protein</fullName>
    </recommendedName>
</protein>
<keyword evidence="2" id="KW-1185">Reference proteome</keyword>
<organism evidence="1 2">
    <name type="scientific">Roseateles agri</name>
    <dbReference type="NCBI Taxonomy" id="3098619"/>
    <lineage>
        <taxon>Bacteria</taxon>
        <taxon>Pseudomonadati</taxon>
        <taxon>Pseudomonadota</taxon>
        <taxon>Betaproteobacteria</taxon>
        <taxon>Burkholderiales</taxon>
        <taxon>Sphaerotilaceae</taxon>
        <taxon>Roseateles</taxon>
    </lineage>
</organism>
<name>A0ABU5DN81_9BURK</name>